<evidence type="ECO:0000259" key="4">
    <source>
        <dbReference type="PROSITE" id="PS01031"/>
    </source>
</evidence>
<evidence type="ECO:0000256" key="1">
    <source>
        <dbReference type="ARBA" id="ARBA00023016"/>
    </source>
</evidence>
<proteinExistence type="inferred from homology"/>
<dbReference type="SUPFAM" id="SSF49764">
    <property type="entry name" value="HSP20-like chaperones"/>
    <property type="match status" value="1"/>
</dbReference>
<dbReference type="InterPro" id="IPR008978">
    <property type="entry name" value="HSP20-like_chaperone"/>
</dbReference>
<keyword evidence="1" id="KW-0346">Stress response</keyword>
<organism evidence="5 6">
    <name type="scientific">Ricinus communis</name>
    <name type="common">Castor bean</name>
    <dbReference type="NCBI Taxonomy" id="3988"/>
    <lineage>
        <taxon>Eukaryota</taxon>
        <taxon>Viridiplantae</taxon>
        <taxon>Streptophyta</taxon>
        <taxon>Embryophyta</taxon>
        <taxon>Tracheophyta</taxon>
        <taxon>Spermatophyta</taxon>
        <taxon>Magnoliopsida</taxon>
        <taxon>eudicotyledons</taxon>
        <taxon>Gunneridae</taxon>
        <taxon>Pentapetalae</taxon>
        <taxon>rosids</taxon>
        <taxon>fabids</taxon>
        <taxon>Malpighiales</taxon>
        <taxon>Euphorbiaceae</taxon>
        <taxon>Acalyphoideae</taxon>
        <taxon>Acalypheae</taxon>
        <taxon>Ricinus</taxon>
    </lineage>
</organism>
<name>B9SZK4_RICCO</name>
<evidence type="ECO:0000256" key="3">
    <source>
        <dbReference type="RuleBase" id="RU003616"/>
    </source>
</evidence>
<dbReference type="eggNOG" id="KOG0710">
    <property type="taxonomic scope" value="Eukaryota"/>
</dbReference>
<reference evidence="6" key="1">
    <citation type="journal article" date="2010" name="Nat. Biotechnol.">
        <title>Draft genome sequence of the oilseed species Ricinus communis.</title>
        <authorList>
            <person name="Chan A.P."/>
            <person name="Crabtree J."/>
            <person name="Zhao Q."/>
            <person name="Lorenzi H."/>
            <person name="Orvis J."/>
            <person name="Puiu D."/>
            <person name="Melake-Berhan A."/>
            <person name="Jones K.M."/>
            <person name="Redman J."/>
            <person name="Chen G."/>
            <person name="Cahoon E.B."/>
            <person name="Gedil M."/>
            <person name="Stanke M."/>
            <person name="Haas B.J."/>
            <person name="Wortman J.R."/>
            <person name="Fraser-Liggett C.M."/>
            <person name="Ravel J."/>
            <person name="Rabinowicz P.D."/>
        </authorList>
    </citation>
    <scope>NUCLEOTIDE SEQUENCE [LARGE SCALE GENOMIC DNA]</scope>
    <source>
        <strain evidence="6">cv. Hale</strain>
    </source>
</reference>
<dbReference type="InParanoid" id="B9SZK4"/>
<protein>
    <submittedName>
        <fullName evidence="5">Heat-shock protein, putative</fullName>
    </submittedName>
</protein>
<gene>
    <name evidence="5" type="ORF">RCOM_0066040</name>
</gene>
<dbReference type="EMBL" id="EQ974278">
    <property type="protein sequence ID" value="EEF30965.1"/>
    <property type="molecule type" value="Genomic_DNA"/>
</dbReference>
<keyword evidence="6" id="KW-1185">Reference proteome</keyword>
<evidence type="ECO:0000313" key="6">
    <source>
        <dbReference type="Proteomes" id="UP000008311"/>
    </source>
</evidence>
<evidence type="ECO:0000313" key="5">
    <source>
        <dbReference type="EMBL" id="EEF30965.1"/>
    </source>
</evidence>
<dbReference type="PROSITE" id="PS01031">
    <property type="entry name" value="SHSP"/>
    <property type="match status" value="1"/>
</dbReference>
<dbReference type="Gene3D" id="2.60.40.790">
    <property type="match status" value="1"/>
</dbReference>
<dbReference type="PANTHER" id="PTHR11527">
    <property type="entry name" value="HEAT-SHOCK PROTEIN 20 FAMILY MEMBER"/>
    <property type="match status" value="1"/>
</dbReference>
<dbReference type="InterPro" id="IPR002068">
    <property type="entry name" value="A-crystallin/Hsp20_dom"/>
</dbReference>
<dbReference type="Proteomes" id="UP000008311">
    <property type="component" value="Unassembled WGS sequence"/>
</dbReference>
<accession>B9SZK4</accession>
<dbReference type="AlphaFoldDB" id="B9SZK4"/>
<dbReference type="InterPro" id="IPR031107">
    <property type="entry name" value="Small_HSP"/>
</dbReference>
<sequence>MSPLLQLPRNSIPSLITRSRLHSKTFHLILHFHSSLADLPGLKEEEVKVESEDDKVLQIGGERNVAKENKDDTCHRVERSRGTFLRRFRLPKNA</sequence>
<evidence type="ECO:0000256" key="2">
    <source>
        <dbReference type="PROSITE-ProRule" id="PRU00285"/>
    </source>
</evidence>
<dbReference type="Pfam" id="PF00011">
    <property type="entry name" value="HSP20"/>
    <property type="match status" value="1"/>
</dbReference>
<comment type="similarity">
    <text evidence="2 3">Belongs to the small heat shock protein (HSP20) family.</text>
</comment>
<feature type="domain" description="SHSP" evidence="4">
    <location>
        <begin position="15"/>
        <end position="94"/>
    </location>
</feature>